<dbReference type="Proteomes" id="UP000828390">
    <property type="component" value="Unassembled WGS sequence"/>
</dbReference>
<protein>
    <submittedName>
        <fullName evidence="1">Uncharacterized protein</fullName>
    </submittedName>
</protein>
<name>A0A9D4BAX9_DREPO</name>
<reference evidence="1" key="1">
    <citation type="journal article" date="2019" name="bioRxiv">
        <title>The Genome of the Zebra Mussel, Dreissena polymorpha: A Resource for Invasive Species Research.</title>
        <authorList>
            <person name="McCartney M.A."/>
            <person name="Auch B."/>
            <person name="Kono T."/>
            <person name="Mallez S."/>
            <person name="Zhang Y."/>
            <person name="Obille A."/>
            <person name="Becker A."/>
            <person name="Abrahante J.E."/>
            <person name="Garbe J."/>
            <person name="Badalamenti J.P."/>
            <person name="Herman A."/>
            <person name="Mangelson H."/>
            <person name="Liachko I."/>
            <person name="Sullivan S."/>
            <person name="Sone E.D."/>
            <person name="Koren S."/>
            <person name="Silverstein K.A.T."/>
            <person name="Beckman K.B."/>
            <person name="Gohl D.M."/>
        </authorList>
    </citation>
    <scope>NUCLEOTIDE SEQUENCE</scope>
    <source>
        <strain evidence="1">Duluth1</strain>
        <tissue evidence="1">Whole animal</tissue>
    </source>
</reference>
<organism evidence="1 2">
    <name type="scientific">Dreissena polymorpha</name>
    <name type="common">Zebra mussel</name>
    <name type="synonym">Mytilus polymorpha</name>
    <dbReference type="NCBI Taxonomy" id="45954"/>
    <lineage>
        <taxon>Eukaryota</taxon>
        <taxon>Metazoa</taxon>
        <taxon>Spiralia</taxon>
        <taxon>Lophotrochozoa</taxon>
        <taxon>Mollusca</taxon>
        <taxon>Bivalvia</taxon>
        <taxon>Autobranchia</taxon>
        <taxon>Heteroconchia</taxon>
        <taxon>Euheterodonta</taxon>
        <taxon>Imparidentia</taxon>
        <taxon>Neoheterodontei</taxon>
        <taxon>Myida</taxon>
        <taxon>Dreissenoidea</taxon>
        <taxon>Dreissenidae</taxon>
        <taxon>Dreissena</taxon>
    </lineage>
</organism>
<proteinExistence type="predicted"/>
<comment type="caution">
    <text evidence="1">The sequence shown here is derived from an EMBL/GenBank/DDBJ whole genome shotgun (WGS) entry which is preliminary data.</text>
</comment>
<dbReference type="EMBL" id="JAIWYP010000016">
    <property type="protein sequence ID" value="KAH3695796.1"/>
    <property type="molecule type" value="Genomic_DNA"/>
</dbReference>
<sequence>MLFTVRGLAFNTEKKFQTYSYSKHRHSAAVDRAVSRRLSESETQHDRELVQEFLNLYVLSVPHQLVTDSETSLVLSLNHRLASVREKAVTTLIASRAEV</sequence>
<dbReference type="AlphaFoldDB" id="A0A9D4BAX9"/>
<gene>
    <name evidence="1" type="ORF">DPMN_083255</name>
</gene>
<evidence type="ECO:0000313" key="2">
    <source>
        <dbReference type="Proteomes" id="UP000828390"/>
    </source>
</evidence>
<reference evidence="1" key="2">
    <citation type="submission" date="2020-11" db="EMBL/GenBank/DDBJ databases">
        <authorList>
            <person name="McCartney M.A."/>
            <person name="Auch B."/>
            <person name="Kono T."/>
            <person name="Mallez S."/>
            <person name="Becker A."/>
            <person name="Gohl D.M."/>
            <person name="Silverstein K.A.T."/>
            <person name="Koren S."/>
            <person name="Bechman K.B."/>
            <person name="Herman A."/>
            <person name="Abrahante J.E."/>
            <person name="Garbe J."/>
        </authorList>
    </citation>
    <scope>NUCLEOTIDE SEQUENCE</scope>
    <source>
        <strain evidence="1">Duluth1</strain>
        <tissue evidence="1">Whole animal</tissue>
    </source>
</reference>
<keyword evidence="2" id="KW-1185">Reference proteome</keyword>
<evidence type="ECO:0000313" key="1">
    <source>
        <dbReference type="EMBL" id="KAH3695796.1"/>
    </source>
</evidence>
<accession>A0A9D4BAX9</accession>